<dbReference type="AlphaFoldDB" id="A0A327Z9N9"/>
<dbReference type="Proteomes" id="UP000249341">
    <property type="component" value="Unassembled WGS sequence"/>
</dbReference>
<dbReference type="PANTHER" id="PTHR38009:SF1">
    <property type="entry name" value="CONSERVED HYPOTHETICAL PHAGE TAIL PROTEIN"/>
    <property type="match status" value="1"/>
</dbReference>
<proteinExistence type="predicted"/>
<dbReference type="RefSeq" id="WP_111651147.1">
    <property type="nucleotide sequence ID" value="NZ_JACHWI010000011.1"/>
</dbReference>
<sequence>MTQPRPDPLRNFRFSLEIDGVTQAGFSEVTIGDLSTDPIEYREGDEIPTVRKLSGLTKYANVTLKWGVTDSMELSEWHQQVAQGGTLLEEIRKTVLIHVRDEAGRDRAHFEITRAWPCKYDPTDLNGTGNEVAIDTLELCNEGIRRIP</sequence>
<name>A0A327Z9N9_9ACTN</name>
<evidence type="ECO:0000313" key="1">
    <source>
        <dbReference type="EMBL" id="RAK34471.1"/>
    </source>
</evidence>
<comment type="caution">
    <text evidence="1">The sequence shown here is derived from an EMBL/GenBank/DDBJ whole genome shotgun (WGS) entry which is preliminary data.</text>
</comment>
<reference evidence="1 2" key="1">
    <citation type="submission" date="2018-06" db="EMBL/GenBank/DDBJ databases">
        <title>Genomic Encyclopedia of Type Strains, Phase III (KMG-III): the genomes of soil and plant-associated and newly described type strains.</title>
        <authorList>
            <person name="Whitman W."/>
        </authorList>
    </citation>
    <scope>NUCLEOTIDE SEQUENCE [LARGE SCALE GENOMIC DNA]</scope>
    <source>
        <strain evidence="1 2">CGMCC 4.7090</strain>
    </source>
</reference>
<gene>
    <name evidence="1" type="ORF">B0I29_11170</name>
</gene>
<dbReference type="InterPro" id="IPR010667">
    <property type="entry name" value="Phage_T4_Gp19"/>
</dbReference>
<organism evidence="1 2">
    <name type="scientific">Actinoplanes lutulentus</name>
    <dbReference type="NCBI Taxonomy" id="1287878"/>
    <lineage>
        <taxon>Bacteria</taxon>
        <taxon>Bacillati</taxon>
        <taxon>Actinomycetota</taxon>
        <taxon>Actinomycetes</taxon>
        <taxon>Micromonosporales</taxon>
        <taxon>Micromonosporaceae</taxon>
        <taxon>Actinoplanes</taxon>
    </lineage>
</organism>
<dbReference type="EMBL" id="QLMJ01000011">
    <property type="protein sequence ID" value="RAK34471.1"/>
    <property type="molecule type" value="Genomic_DNA"/>
</dbReference>
<dbReference type="NCBIfam" id="TIGR02241">
    <property type="entry name" value="conserved hypothetical phage tail region protein"/>
    <property type="match status" value="1"/>
</dbReference>
<dbReference type="GO" id="GO:0005198">
    <property type="term" value="F:structural molecule activity"/>
    <property type="evidence" value="ECO:0007669"/>
    <property type="project" value="InterPro"/>
</dbReference>
<protein>
    <submittedName>
        <fullName evidence="1">Phage tail-like protein</fullName>
    </submittedName>
</protein>
<dbReference type="PANTHER" id="PTHR38009">
    <property type="entry name" value="CONSERVED HYPOTHETICAL PHAGE TAIL PROTEIN"/>
    <property type="match status" value="1"/>
</dbReference>
<accession>A0A327Z9N9</accession>
<dbReference type="Pfam" id="PF06841">
    <property type="entry name" value="Phage_T4_gp19"/>
    <property type="match status" value="1"/>
</dbReference>
<dbReference type="OrthoDB" id="9790161at2"/>
<dbReference type="InterPro" id="IPR011747">
    <property type="entry name" value="CHP02241"/>
</dbReference>
<evidence type="ECO:0000313" key="2">
    <source>
        <dbReference type="Proteomes" id="UP000249341"/>
    </source>
</evidence>
<keyword evidence="2" id="KW-1185">Reference proteome</keyword>